<dbReference type="Pfam" id="PF26264">
    <property type="entry name" value="Halo_Hfq_like"/>
    <property type="match status" value="1"/>
</dbReference>
<gene>
    <name evidence="2" type="ORF">ACFO5R_08645</name>
</gene>
<evidence type="ECO:0000256" key="1">
    <source>
        <dbReference type="SAM" id="MobiDB-lite"/>
    </source>
</evidence>
<dbReference type="Proteomes" id="UP001595898">
    <property type="component" value="Unassembled WGS sequence"/>
</dbReference>
<dbReference type="EMBL" id="JBHSFA010000005">
    <property type="protein sequence ID" value="MFC4541993.1"/>
    <property type="molecule type" value="Genomic_DNA"/>
</dbReference>
<protein>
    <submittedName>
        <fullName evidence="2">Uncharacterized protein</fullName>
    </submittedName>
</protein>
<reference evidence="2 3" key="1">
    <citation type="journal article" date="2019" name="Int. J. Syst. Evol. Microbiol.">
        <title>The Global Catalogue of Microorganisms (GCM) 10K type strain sequencing project: providing services to taxonomists for standard genome sequencing and annotation.</title>
        <authorList>
            <consortium name="The Broad Institute Genomics Platform"/>
            <consortium name="The Broad Institute Genome Sequencing Center for Infectious Disease"/>
            <person name="Wu L."/>
            <person name="Ma J."/>
        </authorList>
    </citation>
    <scope>NUCLEOTIDE SEQUENCE [LARGE SCALE GENOMIC DNA]</scope>
    <source>
        <strain evidence="2 3">WLHS5</strain>
    </source>
</reference>
<proteinExistence type="predicted"/>
<name>A0ABD5PND4_9EURY</name>
<feature type="region of interest" description="Disordered" evidence="1">
    <location>
        <begin position="73"/>
        <end position="105"/>
    </location>
</feature>
<organism evidence="2 3">
    <name type="scientific">Halosolutus amylolyticus</name>
    <dbReference type="NCBI Taxonomy" id="2932267"/>
    <lineage>
        <taxon>Archaea</taxon>
        <taxon>Methanobacteriati</taxon>
        <taxon>Methanobacteriota</taxon>
        <taxon>Stenosarchaea group</taxon>
        <taxon>Halobacteria</taxon>
        <taxon>Halobacteriales</taxon>
        <taxon>Natrialbaceae</taxon>
        <taxon>Halosolutus</taxon>
    </lineage>
</organism>
<evidence type="ECO:0000313" key="3">
    <source>
        <dbReference type="Proteomes" id="UP001595898"/>
    </source>
</evidence>
<sequence length="105" mass="11811">MFPPPFSNRSIVSDELKPFTQAYRDVVIYDDTDADDPLYEGPIVVHPNGWLELEGQRLLSPAAVHHIDIYDDAEDLDTDHDRSDGGGGDDRSSGDDHRTNRFSPR</sequence>
<dbReference type="InterPro" id="IPR058967">
    <property type="entry name" value="Hfq-like"/>
</dbReference>
<keyword evidence="3" id="KW-1185">Reference proteome</keyword>
<dbReference type="AlphaFoldDB" id="A0ABD5PND4"/>
<accession>A0ABD5PND4</accession>
<dbReference type="RefSeq" id="WP_250141400.1">
    <property type="nucleotide sequence ID" value="NZ_JALIQP010000004.1"/>
</dbReference>
<feature type="compositionally biased region" description="Basic and acidic residues" evidence="1">
    <location>
        <begin position="79"/>
        <end position="99"/>
    </location>
</feature>
<evidence type="ECO:0000313" key="2">
    <source>
        <dbReference type="EMBL" id="MFC4541993.1"/>
    </source>
</evidence>
<comment type="caution">
    <text evidence="2">The sequence shown here is derived from an EMBL/GenBank/DDBJ whole genome shotgun (WGS) entry which is preliminary data.</text>
</comment>